<comment type="caution">
    <text evidence="2">The sequence shown here is derived from an EMBL/GenBank/DDBJ whole genome shotgun (WGS) entry which is preliminary data.</text>
</comment>
<keyword evidence="1" id="KW-1133">Transmembrane helix</keyword>
<dbReference type="Proteomes" id="UP000597762">
    <property type="component" value="Unassembled WGS sequence"/>
</dbReference>
<gene>
    <name evidence="2" type="ORF">SPHA_64588</name>
</gene>
<dbReference type="GO" id="GO:0016020">
    <property type="term" value="C:membrane"/>
    <property type="evidence" value="ECO:0007669"/>
    <property type="project" value="TreeGrafter"/>
</dbReference>
<keyword evidence="3" id="KW-1185">Reference proteome</keyword>
<evidence type="ECO:0000313" key="2">
    <source>
        <dbReference type="EMBL" id="CAE1313454.1"/>
    </source>
</evidence>
<dbReference type="PANTHER" id="PTHR13146:SF0">
    <property type="entry name" value="SOLUTE CARRIER FAMILY 35 MEMBER F6"/>
    <property type="match status" value="1"/>
</dbReference>
<feature type="transmembrane region" description="Helical" evidence="1">
    <location>
        <begin position="168"/>
        <end position="188"/>
    </location>
</feature>
<dbReference type="AlphaFoldDB" id="A0A812DYJ6"/>
<proteinExistence type="predicted"/>
<sequence>MLFSGTLFPVLLNITENLTGRGTYENHDGNAHRFSHPFFMIAVMFLGEFSCLFIYVLVKWARSRDAPIDRDGGKFNPLVFLPAAIIDLVQMSLLNLGLGLVLFAQITPFQVMKGVTLVFTALLSVAFLAQSFGKEKWLGMMMIVLGLLIIGLPNLLKNIEEDDKIQHYSLIAGELFIAMSQMLSAVQLVYEEYWIHKCNILPLAVVGWEGLFGSVAAIGMVIGFHRIKAKNFSHLSSQRLEDVLDALKQISSSWKISLSVVSTVICFTLFRFAGVSLTRQWNATTRIVFECFCTVFVWLVLTPQRHWVSEMNYTPVGLILLVLGFSAFYNFVFFRWLCQCPTIKCKKRENKELLLSEEQDGNVGDINIYLYIYLKSSVTFLFLSFSVHKKFTH</sequence>
<feature type="transmembrane region" description="Helical" evidence="1">
    <location>
        <begin position="313"/>
        <end position="332"/>
    </location>
</feature>
<feature type="transmembrane region" description="Helical" evidence="1">
    <location>
        <begin position="78"/>
        <end position="103"/>
    </location>
</feature>
<feature type="transmembrane region" description="Helical" evidence="1">
    <location>
        <begin position="200"/>
        <end position="224"/>
    </location>
</feature>
<organism evidence="2 3">
    <name type="scientific">Acanthosepion pharaonis</name>
    <name type="common">Pharaoh cuttlefish</name>
    <name type="synonym">Sepia pharaonis</name>
    <dbReference type="NCBI Taxonomy" id="158019"/>
    <lineage>
        <taxon>Eukaryota</taxon>
        <taxon>Metazoa</taxon>
        <taxon>Spiralia</taxon>
        <taxon>Lophotrochozoa</taxon>
        <taxon>Mollusca</taxon>
        <taxon>Cephalopoda</taxon>
        <taxon>Coleoidea</taxon>
        <taxon>Decapodiformes</taxon>
        <taxon>Sepiida</taxon>
        <taxon>Sepiina</taxon>
        <taxon>Sepiidae</taxon>
        <taxon>Acanthosepion</taxon>
    </lineage>
</organism>
<accession>A0A812DYJ6</accession>
<name>A0A812DYJ6_ACAPH</name>
<dbReference type="SUPFAM" id="SSF103481">
    <property type="entry name" value="Multidrug resistance efflux transporter EmrE"/>
    <property type="match status" value="1"/>
</dbReference>
<feature type="transmembrane region" description="Helical" evidence="1">
    <location>
        <begin position="283"/>
        <end position="301"/>
    </location>
</feature>
<keyword evidence="1" id="KW-0472">Membrane</keyword>
<dbReference type="OrthoDB" id="29773at2759"/>
<keyword evidence="1" id="KW-0812">Transmembrane</keyword>
<protein>
    <recommendedName>
        <fullName evidence="4">Solute carrier family 35 member F6</fullName>
    </recommendedName>
</protein>
<evidence type="ECO:0008006" key="4">
    <source>
        <dbReference type="Google" id="ProtNLM"/>
    </source>
</evidence>
<evidence type="ECO:0000256" key="1">
    <source>
        <dbReference type="SAM" id="Phobius"/>
    </source>
</evidence>
<feature type="transmembrane region" description="Helical" evidence="1">
    <location>
        <begin position="38"/>
        <end position="58"/>
    </location>
</feature>
<feature type="transmembrane region" description="Helical" evidence="1">
    <location>
        <begin position="138"/>
        <end position="156"/>
    </location>
</feature>
<evidence type="ECO:0000313" key="3">
    <source>
        <dbReference type="Proteomes" id="UP000597762"/>
    </source>
</evidence>
<dbReference type="InterPro" id="IPR037185">
    <property type="entry name" value="EmrE-like"/>
</dbReference>
<dbReference type="PANTHER" id="PTHR13146">
    <property type="match status" value="1"/>
</dbReference>
<feature type="transmembrane region" description="Helical" evidence="1">
    <location>
        <begin position="256"/>
        <end position="277"/>
    </location>
</feature>
<reference evidence="2" key="1">
    <citation type="submission" date="2021-01" db="EMBL/GenBank/DDBJ databases">
        <authorList>
            <person name="Li R."/>
            <person name="Bekaert M."/>
        </authorList>
    </citation>
    <scope>NUCLEOTIDE SEQUENCE</scope>
    <source>
        <strain evidence="2">Farmed</strain>
    </source>
</reference>
<feature type="transmembrane region" description="Helical" evidence="1">
    <location>
        <begin position="115"/>
        <end position="132"/>
    </location>
</feature>
<dbReference type="EMBL" id="CAHIKZ030004644">
    <property type="protein sequence ID" value="CAE1313454.1"/>
    <property type="molecule type" value="Genomic_DNA"/>
</dbReference>